<comment type="subcellular location">
    <subcellularLocation>
        <location evidence="1">Cell inner membrane</location>
    </subcellularLocation>
</comment>
<keyword evidence="6" id="KW-0812">Transmembrane</keyword>
<reference evidence="13" key="1">
    <citation type="submission" date="2016-10" db="EMBL/GenBank/DDBJ databases">
        <authorList>
            <person name="Varghese N."/>
            <person name="Submissions S."/>
        </authorList>
    </citation>
    <scope>NUCLEOTIDE SEQUENCE [LARGE SCALE GENOMIC DNA]</scope>
    <source>
        <strain evidence="13">CGMCC 1.7285</strain>
    </source>
</reference>
<dbReference type="RefSeq" id="WP_092856256.1">
    <property type="nucleotide sequence ID" value="NZ_FOYU01000001.1"/>
</dbReference>
<evidence type="ECO:0000256" key="10">
    <source>
        <dbReference type="SAM" id="MobiDB-lite"/>
    </source>
</evidence>
<keyword evidence="13" id="KW-1185">Reference proteome</keyword>
<dbReference type="Gene3D" id="2.30.30.830">
    <property type="match status" value="1"/>
</dbReference>
<dbReference type="InterPro" id="IPR024961">
    <property type="entry name" value="T2SS_GspC_N"/>
</dbReference>
<dbReference type="InterPro" id="IPR036034">
    <property type="entry name" value="PDZ_sf"/>
</dbReference>
<dbReference type="Gene3D" id="2.30.42.10">
    <property type="match status" value="1"/>
</dbReference>
<name>A0A1I6GTG2_9GAMM</name>
<dbReference type="Pfam" id="PF11356">
    <property type="entry name" value="T2SSC"/>
    <property type="match status" value="1"/>
</dbReference>
<keyword evidence="3" id="KW-0813">Transport</keyword>
<evidence type="ECO:0000256" key="9">
    <source>
        <dbReference type="ARBA" id="ARBA00023136"/>
    </source>
</evidence>
<evidence type="ECO:0000256" key="7">
    <source>
        <dbReference type="ARBA" id="ARBA00022927"/>
    </source>
</evidence>
<evidence type="ECO:0000313" key="12">
    <source>
        <dbReference type="EMBL" id="SFR45337.1"/>
    </source>
</evidence>
<gene>
    <name evidence="12" type="ORF">SAMN04488070_1179</name>
</gene>
<dbReference type="Proteomes" id="UP000199424">
    <property type="component" value="Unassembled WGS sequence"/>
</dbReference>
<evidence type="ECO:0000259" key="11">
    <source>
        <dbReference type="Pfam" id="PF11356"/>
    </source>
</evidence>
<dbReference type="GO" id="GO:0015628">
    <property type="term" value="P:protein secretion by the type II secretion system"/>
    <property type="evidence" value="ECO:0007669"/>
    <property type="project" value="InterPro"/>
</dbReference>
<evidence type="ECO:0000256" key="1">
    <source>
        <dbReference type="ARBA" id="ARBA00004533"/>
    </source>
</evidence>
<keyword evidence="9" id="KW-0472">Membrane</keyword>
<dbReference type="PROSITE" id="PS01141">
    <property type="entry name" value="T2SP_C"/>
    <property type="match status" value="1"/>
</dbReference>
<sequence length="301" mass="31919">MQIQNTHVNALITAVCAVAAVWFGAQLTWQLITPASEVPSGPIQIANQGADISYSARSIIALDLFGAAIATAPQASSNAPKTSLNIRLLGVSASNVPERSAAIIERSGNQEVYVVGDKLEGTQVLIKEIYADRVILDNNGRLETLELEGIGELSEGLSLTMANMTGADVRTSGRAVREGGSSPRRSDTTTQVTASAVNPESLLEYIQIMPVRGGSGIRGYRLSPGKNPELFRQAGFRDGDLAVAINGQDLTNISTAMKITSELGDMTEATVTVLRGNESVDLQLDIRDLPAEVVQDQEQGN</sequence>
<evidence type="ECO:0000256" key="6">
    <source>
        <dbReference type="ARBA" id="ARBA00022692"/>
    </source>
</evidence>
<organism evidence="12 13">
    <name type="scientific">Pseudidiomarina maritima</name>
    <dbReference type="NCBI Taxonomy" id="519453"/>
    <lineage>
        <taxon>Bacteria</taxon>
        <taxon>Pseudomonadati</taxon>
        <taxon>Pseudomonadota</taxon>
        <taxon>Gammaproteobacteria</taxon>
        <taxon>Alteromonadales</taxon>
        <taxon>Idiomarinaceae</taxon>
        <taxon>Pseudidiomarina</taxon>
    </lineage>
</organism>
<accession>A0A1I6GTG2</accession>
<feature type="region of interest" description="Disordered" evidence="10">
    <location>
        <begin position="171"/>
        <end position="190"/>
    </location>
</feature>
<comment type="similarity">
    <text evidence="2">Belongs to the GSP C family.</text>
</comment>
<evidence type="ECO:0000256" key="4">
    <source>
        <dbReference type="ARBA" id="ARBA00022475"/>
    </source>
</evidence>
<keyword evidence="4" id="KW-1003">Cell membrane</keyword>
<dbReference type="AlphaFoldDB" id="A0A1I6GTG2"/>
<dbReference type="InterPro" id="IPR001639">
    <property type="entry name" value="T2SS_protein-GspC"/>
</dbReference>
<dbReference type="SUPFAM" id="SSF50156">
    <property type="entry name" value="PDZ domain-like"/>
    <property type="match status" value="1"/>
</dbReference>
<evidence type="ECO:0000256" key="8">
    <source>
        <dbReference type="ARBA" id="ARBA00022989"/>
    </source>
</evidence>
<keyword evidence="7" id="KW-0653">Protein transport</keyword>
<dbReference type="GO" id="GO:0005886">
    <property type="term" value="C:plasma membrane"/>
    <property type="evidence" value="ECO:0007669"/>
    <property type="project" value="UniProtKB-SubCell"/>
</dbReference>
<protein>
    <submittedName>
        <fullName evidence="12">General secretion pathway protein C</fullName>
    </submittedName>
</protein>
<keyword evidence="5" id="KW-0997">Cell inner membrane</keyword>
<dbReference type="NCBIfam" id="TIGR01713">
    <property type="entry name" value="typeII_sec_gspC"/>
    <property type="match status" value="1"/>
</dbReference>
<evidence type="ECO:0000256" key="5">
    <source>
        <dbReference type="ARBA" id="ARBA00022519"/>
    </source>
</evidence>
<proteinExistence type="inferred from homology"/>
<dbReference type="EMBL" id="FOYU01000001">
    <property type="protein sequence ID" value="SFR45337.1"/>
    <property type="molecule type" value="Genomic_DNA"/>
</dbReference>
<dbReference type="GO" id="GO:0015627">
    <property type="term" value="C:type II protein secretion system complex"/>
    <property type="evidence" value="ECO:0007669"/>
    <property type="project" value="InterPro"/>
</dbReference>
<evidence type="ECO:0000313" key="13">
    <source>
        <dbReference type="Proteomes" id="UP000199424"/>
    </source>
</evidence>
<evidence type="ECO:0000256" key="3">
    <source>
        <dbReference type="ARBA" id="ARBA00022448"/>
    </source>
</evidence>
<evidence type="ECO:0000256" key="2">
    <source>
        <dbReference type="ARBA" id="ARBA00007986"/>
    </source>
</evidence>
<keyword evidence="8" id="KW-1133">Transmembrane helix</keyword>
<feature type="domain" description="Type II secretion system protein GspC N-terminal" evidence="11">
    <location>
        <begin position="17"/>
        <end position="147"/>
    </location>
</feature>